<proteinExistence type="predicted"/>
<dbReference type="SMART" id="SM00267">
    <property type="entry name" value="GGDEF"/>
    <property type="match status" value="1"/>
</dbReference>
<sequence length="507" mass="55958">MSDQIRIRDILRQIGARSIAVAIIVILIINTAAAFIGNRFYATKKEVLNQRGELNAKESAREYDRCLLTRVNIVTMVGRIVENMLASGTSTDKIEKYLIEQTNNIVATLDPTTTGLYGWIGGEYLDGAGWVPDDDFVPTERPWYIQTMESDQEITFVEPYLDMQTNTVMMTVSDLMSDGQSVLAMDVSLDPLQEIVKRVVAGTEGSQALVLDHSGIVVAHSDETQLGRNYLAESGSLGSAVANRILDDGEKQFELRTAEGDYSVYVDQLEGGWYSVSLINANTWYLPLRSTIIIFSVIVTLVVASMGLIFLRISAKNLALRTLHTKIDREEKRSEALQALSETDRMTGLYDRVNGQRKVEELLASGSSGVFMELDIDHFKAINDTCGHQAGDSAIRAVAESMRNTFRSNDICMRLGGDEFGVFAVGIIREEMAAAIVYRLFEWLDKAEIPELQGEKFSVSVGAALHAGDQASCFDELYAQADSAMYISKKAAGNMLTLAGSRDLKEL</sequence>
<dbReference type="NCBIfam" id="TIGR00254">
    <property type="entry name" value="GGDEF"/>
    <property type="match status" value="1"/>
</dbReference>
<feature type="domain" description="GGDEF" evidence="2">
    <location>
        <begin position="367"/>
        <end position="501"/>
    </location>
</feature>
<reference evidence="3" key="1">
    <citation type="journal article" date="2013" name="PLoS ONE">
        <title>Metagenomic insights into the carbohydrate-active enzymes carried by the microorganisms adhering to solid digesta in the rumen of cows.</title>
        <authorList>
            <person name="Wang L."/>
            <person name="Hatem A."/>
            <person name="Catalyurek U.V."/>
            <person name="Morrison M."/>
            <person name="Yu Z."/>
        </authorList>
    </citation>
    <scope>NUCLEOTIDE SEQUENCE</scope>
</reference>
<dbReference type="Gene3D" id="3.30.70.270">
    <property type="match status" value="1"/>
</dbReference>
<protein>
    <submittedName>
        <fullName evidence="3">Diguanylate cyclase/phosphodiesterase with PAS/PAC sensor(S)</fullName>
    </submittedName>
</protein>
<keyword evidence="1" id="KW-0812">Transmembrane</keyword>
<keyword evidence="1" id="KW-0472">Membrane</keyword>
<dbReference type="PANTHER" id="PTHR45138">
    <property type="entry name" value="REGULATORY COMPONENTS OF SENSORY TRANSDUCTION SYSTEM"/>
    <property type="match status" value="1"/>
</dbReference>
<dbReference type="PANTHER" id="PTHR45138:SF24">
    <property type="entry name" value="DIGUANYLATE CYCLASE DGCC-RELATED"/>
    <property type="match status" value="1"/>
</dbReference>
<evidence type="ECO:0000259" key="2">
    <source>
        <dbReference type="PROSITE" id="PS50887"/>
    </source>
</evidence>
<dbReference type="GO" id="GO:1902201">
    <property type="term" value="P:negative regulation of bacterial-type flagellum-dependent cell motility"/>
    <property type="evidence" value="ECO:0007669"/>
    <property type="project" value="TreeGrafter"/>
</dbReference>
<name>W0FRD9_9BACT</name>
<dbReference type="InterPro" id="IPR043128">
    <property type="entry name" value="Rev_trsase/Diguanyl_cyclase"/>
</dbReference>
<feature type="transmembrane region" description="Helical" evidence="1">
    <location>
        <begin position="20"/>
        <end position="41"/>
    </location>
</feature>
<dbReference type="GO" id="GO:0005886">
    <property type="term" value="C:plasma membrane"/>
    <property type="evidence" value="ECO:0007669"/>
    <property type="project" value="TreeGrafter"/>
</dbReference>
<keyword evidence="1" id="KW-1133">Transmembrane helix</keyword>
<evidence type="ECO:0000313" key="3">
    <source>
        <dbReference type="EMBL" id="AHF25605.1"/>
    </source>
</evidence>
<evidence type="ECO:0000256" key="1">
    <source>
        <dbReference type="SAM" id="Phobius"/>
    </source>
</evidence>
<feature type="transmembrane region" description="Helical" evidence="1">
    <location>
        <begin position="292"/>
        <end position="311"/>
    </location>
</feature>
<dbReference type="PROSITE" id="PS50887">
    <property type="entry name" value="GGDEF"/>
    <property type="match status" value="1"/>
</dbReference>
<dbReference type="InterPro" id="IPR029787">
    <property type="entry name" value="Nucleotide_cyclase"/>
</dbReference>
<dbReference type="GO" id="GO:0043709">
    <property type="term" value="P:cell adhesion involved in single-species biofilm formation"/>
    <property type="evidence" value="ECO:0007669"/>
    <property type="project" value="TreeGrafter"/>
</dbReference>
<dbReference type="Pfam" id="PF00990">
    <property type="entry name" value="GGDEF"/>
    <property type="match status" value="1"/>
</dbReference>
<dbReference type="CDD" id="cd01949">
    <property type="entry name" value="GGDEF"/>
    <property type="match status" value="1"/>
</dbReference>
<dbReference type="InterPro" id="IPR029151">
    <property type="entry name" value="Sensor-like_sf"/>
</dbReference>
<accession>W0FRD9</accession>
<dbReference type="EMBL" id="KC246843">
    <property type="protein sequence ID" value="AHF25605.1"/>
    <property type="molecule type" value="Genomic_DNA"/>
</dbReference>
<dbReference type="SUPFAM" id="SSF103190">
    <property type="entry name" value="Sensory domain-like"/>
    <property type="match status" value="1"/>
</dbReference>
<dbReference type="AlphaFoldDB" id="W0FRD9"/>
<dbReference type="GO" id="GO:0052621">
    <property type="term" value="F:diguanylate cyclase activity"/>
    <property type="evidence" value="ECO:0007669"/>
    <property type="project" value="TreeGrafter"/>
</dbReference>
<dbReference type="Gene3D" id="3.30.450.20">
    <property type="entry name" value="PAS domain"/>
    <property type="match status" value="2"/>
</dbReference>
<dbReference type="SUPFAM" id="SSF55073">
    <property type="entry name" value="Nucleotide cyclase"/>
    <property type="match status" value="1"/>
</dbReference>
<dbReference type="InterPro" id="IPR050469">
    <property type="entry name" value="Diguanylate_Cyclase"/>
</dbReference>
<organism evidence="3">
    <name type="scientific">uncultured bacterium Contigcl_23</name>
    <dbReference type="NCBI Taxonomy" id="1393667"/>
    <lineage>
        <taxon>Bacteria</taxon>
        <taxon>environmental samples</taxon>
    </lineage>
</organism>
<dbReference type="InterPro" id="IPR000160">
    <property type="entry name" value="GGDEF_dom"/>
</dbReference>